<dbReference type="InterPro" id="IPR013785">
    <property type="entry name" value="Aldolase_TIM"/>
</dbReference>
<evidence type="ECO:0000256" key="9">
    <source>
        <dbReference type="ARBA" id="ARBA00023239"/>
    </source>
</evidence>
<dbReference type="SMART" id="SM01130">
    <property type="entry name" value="DHDPS"/>
    <property type="match status" value="1"/>
</dbReference>
<dbReference type="RefSeq" id="WP_161259663.1">
    <property type="nucleotide sequence ID" value="NZ_WXEY01000026.1"/>
</dbReference>
<feature type="site" description="Part of a proton relay during catalysis" evidence="12">
    <location>
        <position position="108"/>
    </location>
</feature>
<proteinExistence type="inferred from homology"/>
<dbReference type="PROSITE" id="PS00665">
    <property type="entry name" value="DHDPS_1"/>
    <property type="match status" value="1"/>
</dbReference>
<evidence type="ECO:0000256" key="10">
    <source>
        <dbReference type="ARBA" id="ARBA00023270"/>
    </source>
</evidence>
<feature type="binding site" evidence="12 15">
    <location>
        <position position="204"/>
    </location>
    <ligand>
        <name>pyruvate</name>
        <dbReference type="ChEBI" id="CHEBI:15361"/>
    </ligand>
</feature>
<evidence type="ECO:0000256" key="7">
    <source>
        <dbReference type="ARBA" id="ARBA00022915"/>
    </source>
</evidence>
<protein>
    <recommendedName>
        <fullName evidence="4 12">4-hydroxy-tetrahydrodipicolinate synthase</fullName>
        <shortName evidence="12">HTPA synthase</shortName>
        <ecNumber evidence="4 12">4.3.3.7</ecNumber>
    </recommendedName>
</protein>
<dbReference type="PROSITE" id="PS00666">
    <property type="entry name" value="DHDPS_2"/>
    <property type="match status" value="1"/>
</dbReference>
<comment type="function">
    <text evidence="1 12">Catalyzes the condensation of (S)-aspartate-beta-semialdehyde [(S)-ASA] and pyruvate to 4-hydroxy-tetrahydrodipicolinate (HTPA).</text>
</comment>
<keyword evidence="6 12" id="KW-0028">Amino-acid biosynthesis</keyword>
<keyword evidence="9 12" id="KW-0456">Lyase</keyword>
<dbReference type="NCBIfam" id="TIGR00674">
    <property type="entry name" value="dapA"/>
    <property type="match status" value="1"/>
</dbReference>
<evidence type="ECO:0000256" key="15">
    <source>
        <dbReference type="PIRSR" id="PIRSR001365-2"/>
    </source>
</evidence>
<name>A0A845L3E5_9FIRM</name>
<dbReference type="InterPro" id="IPR020625">
    <property type="entry name" value="Schiff_base-form_aldolases_AS"/>
</dbReference>
<sequence length="300" mass="32094">MEFGRLITAMVTPFNDRLEVDYARAAELANYLVNTGSDGIVVAGTTGESPTLTKDEKIRLFSTVVDAVGNRASVIAGTGSYDTEATIELSRKAKEAGVDGLLLVGPYYNKPPQEGYYRHFAAVAKAVPLPIMLYNIPGRTGSNILPATVERLMAFDNIVAIKEAAGSMDQVSEVVRLARRDFKVYSGDDSLTLPILSVGGHGIVSVAGHLVGKEIQKMIAACINGNIPEAARIHQELYPLFKGLFITSNPICVKAALNLLGRPVGGVRLPLVEANDQEVAAMRQLIDTYGLDASCEETVA</sequence>
<comment type="subcellular location">
    <subcellularLocation>
        <location evidence="12">Cytoplasm</location>
    </subcellularLocation>
</comment>
<dbReference type="EC" id="4.3.3.7" evidence="4 12"/>
<keyword evidence="17" id="KW-1185">Reference proteome</keyword>
<evidence type="ECO:0000256" key="3">
    <source>
        <dbReference type="ARBA" id="ARBA00007592"/>
    </source>
</evidence>
<dbReference type="EMBL" id="WXEY01000026">
    <property type="protein sequence ID" value="MZP31142.1"/>
    <property type="molecule type" value="Genomic_DNA"/>
</dbReference>
<comment type="caution">
    <text evidence="12">Was originally thought to be a dihydrodipicolinate synthase (DHDPS), catalyzing the condensation of (S)-aspartate-beta-semialdehyde [(S)-ASA] and pyruvate to dihydrodipicolinate (DHDP). However, it was shown in E.coli that the product of the enzymatic reaction is not dihydrodipicolinate but in fact (4S)-4-hydroxy-2,3,4,5-tetrahydro-(2S)-dipicolinic acid (HTPA), and that the consecutive dehydration reaction leading to DHDP is not spontaneous but catalyzed by DapB.</text>
</comment>
<dbReference type="HAMAP" id="MF_00418">
    <property type="entry name" value="DapA"/>
    <property type="match status" value="1"/>
</dbReference>
<dbReference type="Proteomes" id="UP000463470">
    <property type="component" value="Unassembled WGS sequence"/>
</dbReference>
<dbReference type="OrthoDB" id="9782828at2"/>
<keyword evidence="8 12" id="KW-0457">Lysine biosynthesis</keyword>
<evidence type="ECO:0000256" key="4">
    <source>
        <dbReference type="ARBA" id="ARBA00012086"/>
    </source>
</evidence>
<evidence type="ECO:0000256" key="8">
    <source>
        <dbReference type="ARBA" id="ARBA00023154"/>
    </source>
</evidence>
<evidence type="ECO:0000256" key="1">
    <source>
        <dbReference type="ARBA" id="ARBA00003294"/>
    </source>
</evidence>
<dbReference type="Gene3D" id="3.20.20.70">
    <property type="entry name" value="Aldolase class I"/>
    <property type="match status" value="1"/>
</dbReference>
<gene>
    <name evidence="12 16" type="primary">dapA</name>
    <name evidence="16" type="ORF">GTO91_15655</name>
</gene>
<evidence type="ECO:0000256" key="11">
    <source>
        <dbReference type="ARBA" id="ARBA00047836"/>
    </source>
</evidence>
<feature type="site" description="Part of a proton relay during catalysis" evidence="12">
    <location>
        <position position="45"/>
    </location>
</feature>
<feature type="active site" description="Proton donor/acceptor" evidence="12 14">
    <location>
        <position position="134"/>
    </location>
</feature>
<comment type="pathway">
    <text evidence="2 12">Amino-acid biosynthesis; L-lysine biosynthesis via DAP pathway; (S)-tetrahydrodipicolinate from L-aspartate: step 3/4.</text>
</comment>
<evidence type="ECO:0000256" key="6">
    <source>
        <dbReference type="ARBA" id="ARBA00022605"/>
    </source>
</evidence>
<evidence type="ECO:0000256" key="12">
    <source>
        <dbReference type="HAMAP-Rule" id="MF_00418"/>
    </source>
</evidence>
<feature type="active site" description="Schiff-base intermediate with substrate" evidence="12 14">
    <location>
        <position position="162"/>
    </location>
</feature>
<dbReference type="InterPro" id="IPR002220">
    <property type="entry name" value="DapA-like"/>
</dbReference>
<dbReference type="PIRSF" id="PIRSF001365">
    <property type="entry name" value="DHDPS"/>
    <property type="match status" value="1"/>
</dbReference>
<dbReference type="GO" id="GO:0008840">
    <property type="term" value="F:4-hydroxy-tetrahydrodipicolinate synthase activity"/>
    <property type="evidence" value="ECO:0007669"/>
    <property type="project" value="UniProtKB-UniRule"/>
</dbReference>
<dbReference type="InterPro" id="IPR020624">
    <property type="entry name" value="Schiff_base-form_aldolases_CS"/>
</dbReference>
<dbReference type="CDD" id="cd00950">
    <property type="entry name" value="DHDPS"/>
    <property type="match status" value="1"/>
</dbReference>
<evidence type="ECO:0000256" key="2">
    <source>
        <dbReference type="ARBA" id="ARBA00005120"/>
    </source>
</evidence>
<evidence type="ECO:0000256" key="5">
    <source>
        <dbReference type="ARBA" id="ARBA00022490"/>
    </source>
</evidence>
<dbReference type="GO" id="GO:0005829">
    <property type="term" value="C:cytosol"/>
    <property type="evidence" value="ECO:0007669"/>
    <property type="project" value="TreeGrafter"/>
</dbReference>
<comment type="subunit">
    <text evidence="12">Homotetramer; dimer of dimers.</text>
</comment>
<feature type="binding site" evidence="12 15">
    <location>
        <position position="46"/>
    </location>
    <ligand>
        <name>pyruvate</name>
        <dbReference type="ChEBI" id="CHEBI:15361"/>
    </ligand>
</feature>
<dbReference type="AlphaFoldDB" id="A0A845L3E5"/>
<comment type="catalytic activity">
    <reaction evidence="11 12">
        <text>L-aspartate 4-semialdehyde + pyruvate = (2S,4S)-4-hydroxy-2,3,4,5-tetrahydrodipicolinate + H2O + H(+)</text>
        <dbReference type="Rhea" id="RHEA:34171"/>
        <dbReference type="ChEBI" id="CHEBI:15361"/>
        <dbReference type="ChEBI" id="CHEBI:15377"/>
        <dbReference type="ChEBI" id="CHEBI:15378"/>
        <dbReference type="ChEBI" id="CHEBI:67139"/>
        <dbReference type="ChEBI" id="CHEBI:537519"/>
        <dbReference type="EC" id="4.3.3.7"/>
    </reaction>
</comment>
<reference evidence="16 17" key="1">
    <citation type="submission" date="2020-01" db="EMBL/GenBank/DDBJ databases">
        <title>Whole-genome sequence of Heliobacterium undosum DSM 13378.</title>
        <authorList>
            <person name="Kyndt J.A."/>
            <person name="Meyer T.E."/>
        </authorList>
    </citation>
    <scope>NUCLEOTIDE SEQUENCE [LARGE SCALE GENOMIC DNA]</scope>
    <source>
        <strain evidence="16 17">DSM 13378</strain>
    </source>
</reference>
<dbReference type="InterPro" id="IPR005263">
    <property type="entry name" value="DapA"/>
</dbReference>
<dbReference type="PANTHER" id="PTHR12128:SF66">
    <property type="entry name" value="4-HYDROXY-2-OXOGLUTARATE ALDOLASE, MITOCHONDRIAL"/>
    <property type="match status" value="1"/>
</dbReference>
<evidence type="ECO:0000256" key="14">
    <source>
        <dbReference type="PIRSR" id="PIRSR001365-1"/>
    </source>
</evidence>
<keyword evidence="5 12" id="KW-0963">Cytoplasm</keyword>
<evidence type="ECO:0000313" key="17">
    <source>
        <dbReference type="Proteomes" id="UP000463470"/>
    </source>
</evidence>
<dbReference type="PANTHER" id="PTHR12128">
    <property type="entry name" value="DIHYDRODIPICOLINATE SYNTHASE"/>
    <property type="match status" value="1"/>
</dbReference>
<dbReference type="SUPFAM" id="SSF51569">
    <property type="entry name" value="Aldolase"/>
    <property type="match status" value="1"/>
</dbReference>
<comment type="similarity">
    <text evidence="3 12 13">Belongs to the DapA family.</text>
</comment>
<evidence type="ECO:0000313" key="16">
    <source>
        <dbReference type="EMBL" id="MZP31142.1"/>
    </source>
</evidence>
<dbReference type="Pfam" id="PF00701">
    <property type="entry name" value="DHDPS"/>
    <property type="match status" value="1"/>
</dbReference>
<dbReference type="UniPathway" id="UPA00034">
    <property type="reaction ID" value="UER00017"/>
</dbReference>
<keyword evidence="10 12" id="KW-0704">Schiff base</keyword>
<dbReference type="PRINTS" id="PR00146">
    <property type="entry name" value="DHPICSNTHASE"/>
</dbReference>
<keyword evidence="7 12" id="KW-0220">Diaminopimelate biosynthesis</keyword>
<organism evidence="16 17">
    <name type="scientific">Heliomicrobium undosum</name>
    <dbReference type="NCBI Taxonomy" id="121734"/>
    <lineage>
        <taxon>Bacteria</taxon>
        <taxon>Bacillati</taxon>
        <taxon>Bacillota</taxon>
        <taxon>Clostridia</taxon>
        <taxon>Eubacteriales</taxon>
        <taxon>Heliobacteriaceae</taxon>
        <taxon>Heliomicrobium</taxon>
    </lineage>
</organism>
<comment type="caution">
    <text evidence="16">The sequence shown here is derived from an EMBL/GenBank/DDBJ whole genome shotgun (WGS) entry which is preliminary data.</text>
</comment>
<dbReference type="GO" id="GO:0019877">
    <property type="term" value="P:diaminopimelate biosynthetic process"/>
    <property type="evidence" value="ECO:0007669"/>
    <property type="project" value="UniProtKB-UniRule"/>
</dbReference>
<evidence type="ECO:0000256" key="13">
    <source>
        <dbReference type="PIRNR" id="PIRNR001365"/>
    </source>
</evidence>
<dbReference type="GO" id="GO:0009089">
    <property type="term" value="P:lysine biosynthetic process via diaminopimelate"/>
    <property type="evidence" value="ECO:0007669"/>
    <property type="project" value="UniProtKB-UniRule"/>
</dbReference>
<accession>A0A845L3E5</accession>